<dbReference type="Pfam" id="PF00005">
    <property type="entry name" value="ABC_tran"/>
    <property type="match status" value="1"/>
</dbReference>
<sequence length="905" mass="101752">MNSSSLSAAREAVMPYLETMTGQLESTSIPSTYRRLASLVLPSSDLPTSPSTDFVATNTPVWLAGWAERSTSPLLFELEPLIAGIGIAFVRLVVVTGTLTASPNGHTSILGPSWTEFIYRAGLSCLLGSLAYMRVDYDIICALHMWSHAMPWMLGLVWRRMTKKTNKRRSGKKNKMKQVDEDSSRKPSMSLYMGLSIVFLVSLPSCLVLCRILSTPSVLLGLANLMPDPMINAVNYMFPTSELRASYDIVKSFAGASSEGYDQMVAMLKHLLFVTFHIQMGTEQRRKNMLIRMDVDEKPINVNGAKSSSGKIEKKFDPSRKFRRSAPSFILFTVLPYMFQIILFGNLNNYSFMYVRNEIHRSVRVKELFEHDSHLTALANDSATSPDVYASAMDTVVSTSYDIFNRKLFSLPKLLILPGVIARQPMLLVKIFPMIFVTDVIKGRIVASVTDRVEEFQREAREVNSIRQKVEQFDMKNAELLRRSGLGATAFTQRRWDDLTQSYQAKMAAGDLLKRTRGFYMWLQRNFVFVVLIDCALARLLAEGSIVVSEIFVFSRAIEDVVDLLLIRSRSESELATLMTQIDKLKVLDDVWSKSKEARLLPCQINTENDKMGRIVLSNLQYSRGTASVSMEQLVVKPGIYAVTGANGSGKSTLFRLLMACQSNERPIDLHESIELATPLSQWNSENKACDATDGGGVCDANSSETSTVSDSSTKITMPSADIVEISQTFYWPLYSKPIDWIYQKHISSDKNESRDCVRRVAEELQSLDFAQPLDSDKDLTEEERSEAIIDRLSGDLQDEKEDWFGELSGGQKSKVELVRKVFLRDHCPSVLLVDETMAPLDPASKSHVMAKLKEFCHESVVLVIYHTDVNQQAEEDDTECVPSTNFFDHNLHVENKRLTTRPVC</sequence>
<dbReference type="EMBL" id="AGNL01015036">
    <property type="protein sequence ID" value="EJK66364.1"/>
    <property type="molecule type" value="Genomic_DNA"/>
</dbReference>
<reference evidence="3 4" key="1">
    <citation type="journal article" date="2012" name="Genome Biol.">
        <title>Genome and low-iron response of an oceanic diatom adapted to chronic iron limitation.</title>
        <authorList>
            <person name="Lommer M."/>
            <person name="Specht M."/>
            <person name="Roy A.S."/>
            <person name="Kraemer L."/>
            <person name="Andreson R."/>
            <person name="Gutowska M.A."/>
            <person name="Wolf J."/>
            <person name="Bergner S.V."/>
            <person name="Schilhabel M.B."/>
            <person name="Klostermeier U.C."/>
            <person name="Beiko R.G."/>
            <person name="Rosenstiel P."/>
            <person name="Hippler M."/>
            <person name="Laroche J."/>
        </authorList>
    </citation>
    <scope>NUCLEOTIDE SEQUENCE [LARGE SCALE GENOMIC DNA]</scope>
    <source>
        <strain evidence="3 4">CCMP1005</strain>
    </source>
</reference>
<dbReference type="AlphaFoldDB" id="K0SMY9"/>
<dbReference type="PANTHER" id="PTHR24220">
    <property type="entry name" value="IMPORT ATP-BINDING PROTEIN"/>
    <property type="match status" value="1"/>
</dbReference>
<dbReference type="eggNOG" id="ENOG502S443">
    <property type="taxonomic scope" value="Eukaryota"/>
</dbReference>
<feature type="transmembrane region" description="Helical" evidence="1">
    <location>
        <begin position="191"/>
        <end position="214"/>
    </location>
</feature>
<gene>
    <name evidence="3" type="ORF">THAOC_12721</name>
</gene>
<keyword evidence="1" id="KW-0472">Membrane</keyword>
<dbReference type="GO" id="GO:0022857">
    <property type="term" value="F:transmembrane transporter activity"/>
    <property type="evidence" value="ECO:0007669"/>
    <property type="project" value="TreeGrafter"/>
</dbReference>
<accession>K0SMY9</accession>
<feature type="transmembrane region" description="Helical" evidence="1">
    <location>
        <begin position="329"/>
        <end position="347"/>
    </location>
</feature>
<dbReference type="GO" id="GO:0005524">
    <property type="term" value="F:ATP binding"/>
    <property type="evidence" value="ECO:0007669"/>
    <property type="project" value="InterPro"/>
</dbReference>
<protein>
    <recommendedName>
        <fullName evidence="2">ABC transporter domain-containing protein</fullName>
    </recommendedName>
</protein>
<proteinExistence type="predicted"/>
<organism evidence="3 4">
    <name type="scientific">Thalassiosira oceanica</name>
    <name type="common">Marine diatom</name>
    <dbReference type="NCBI Taxonomy" id="159749"/>
    <lineage>
        <taxon>Eukaryota</taxon>
        <taxon>Sar</taxon>
        <taxon>Stramenopiles</taxon>
        <taxon>Ochrophyta</taxon>
        <taxon>Bacillariophyta</taxon>
        <taxon>Coscinodiscophyceae</taxon>
        <taxon>Thalassiosirophycidae</taxon>
        <taxon>Thalassiosirales</taxon>
        <taxon>Thalassiosiraceae</taxon>
        <taxon>Thalassiosira</taxon>
    </lineage>
</organism>
<dbReference type="OrthoDB" id="420849at2759"/>
<dbReference type="Proteomes" id="UP000266841">
    <property type="component" value="Unassembled WGS sequence"/>
</dbReference>
<keyword evidence="1" id="KW-0812">Transmembrane</keyword>
<evidence type="ECO:0000313" key="3">
    <source>
        <dbReference type="EMBL" id="EJK66364.1"/>
    </source>
</evidence>
<dbReference type="InterPro" id="IPR027417">
    <property type="entry name" value="P-loop_NTPase"/>
</dbReference>
<keyword evidence="4" id="KW-1185">Reference proteome</keyword>
<dbReference type="InterPro" id="IPR003439">
    <property type="entry name" value="ABC_transporter-like_ATP-bd"/>
</dbReference>
<dbReference type="GO" id="GO:0016887">
    <property type="term" value="F:ATP hydrolysis activity"/>
    <property type="evidence" value="ECO:0007669"/>
    <property type="project" value="InterPro"/>
</dbReference>
<dbReference type="OMA" id="VIYHTDV"/>
<dbReference type="Gene3D" id="3.40.50.300">
    <property type="entry name" value="P-loop containing nucleotide triphosphate hydrolases"/>
    <property type="match status" value="1"/>
</dbReference>
<evidence type="ECO:0000256" key="1">
    <source>
        <dbReference type="SAM" id="Phobius"/>
    </source>
</evidence>
<evidence type="ECO:0000259" key="2">
    <source>
        <dbReference type="Pfam" id="PF00005"/>
    </source>
</evidence>
<dbReference type="InterPro" id="IPR015854">
    <property type="entry name" value="ABC_transpr_LolD-like"/>
</dbReference>
<dbReference type="GO" id="GO:0005886">
    <property type="term" value="C:plasma membrane"/>
    <property type="evidence" value="ECO:0007669"/>
    <property type="project" value="TreeGrafter"/>
</dbReference>
<feature type="domain" description="ABC transporter" evidence="2">
    <location>
        <begin position="640"/>
        <end position="838"/>
    </location>
</feature>
<name>K0SMY9_THAOC</name>
<comment type="caution">
    <text evidence="3">The sequence shown here is derived from an EMBL/GenBank/DDBJ whole genome shotgun (WGS) entry which is preliminary data.</text>
</comment>
<dbReference type="SUPFAM" id="SSF52540">
    <property type="entry name" value="P-loop containing nucleoside triphosphate hydrolases"/>
    <property type="match status" value="1"/>
</dbReference>
<evidence type="ECO:0000313" key="4">
    <source>
        <dbReference type="Proteomes" id="UP000266841"/>
    </source>
</evidence>
<keyword evidence="1" id="KW-1133">Transmembrane helix</keyword>